<dbReference type="InterPro" id="IPR044920">
    <property type="entry name" value="MnmG_C_subdom_sf"/>
</dbReference>
<protein>
    <recommendedName>
        <fullName evidence="6">tRNA uridine 5-carboxymethylaminomethyl modification enzyme C-terminal subdomain domain-containing protein</fullName>
    </recommendedName>
</protein>
<reference evidence="8" key="2">
    <citation type="journal article" date="2017" name="Nat. Plants">
        <title>The Aegilops tauschii genome reveals multiple impacts of transposons.</title>
        <authorList>
            <person name="Zhao G."/>
            <person name="Zou C."/>
            <person name="Li K."/>
            <person name="Wang K."/>
            <person name="Li T."/>
            <person name="Gao L."/>
            <person name="Zhang X."/>
            <person name="Wang H."/>
            <person name="Yang Z."/>
            <person name="Liu X."/>
            <person name="Jiang W."/>
            <person name="Mao L."/>
            <person name="Kong X."/>
            <person name="Jiao Y."/>
            <person name="Jia J."/>
        </authorList>
    </citation>
    <scope>NUCLEOTIDE SEQUENCE [LARGE SCALE GENOMIC DNA]</scope>
    <source>
        <strain evidence="8">cv. AL8/78</strain>
    </source>
</reference>
<reference evidence="7" key="5">
    <citation type="journal article" date="2021" name="G3 (Bethesda)">
        <title>Aegilops tauschii genome assembly Aet v5.0 features greater sequence contiguity and improved annotation.</title>
        <authorList>
            <person name="Wang L."/>
            <person name="Zhu T."/>
            <person name="Rodriguez J.C."/>
            <person name="Deal K.R."/>
            <person name="Dubcovsky J."/>
            <person name="McGuire P.E."/>
            <person name="Lux T."/>
            <person name="Spannagl M."/>
            <person name="Mayer K.F.X."/>
            <person name="Baldrich P."/>
            <person name="Meyers B.C."/>
            <person name="Huo N."/>
            <person name="Gu Y.Q."/>
            <person name="Zhou H."/>
            <person name="Devos K.M."/>
            <person name="Bennetzen J.L."/>
            <person name="Unver T."/>
            <person name="Budak H."/>
            <person name="Gulick P.J."/>
            <person name="Galiba G."/>
            <person name="Kalapos B."/>
            <person name="Nelson D.R."/>
            <person name="Li P."/>
            <person name="You F.M."/>
            <person name="Luo M.C."/>
            <person name="Dvorak J."/>
        </authorList>
    </citation>
    <scope>NUCLEOTIDE SEQUENCE [LARGE SCALE GENOMIC DNA]</scope>
    <source>
        <strain evidence="7">cv. AL8/78</strain>
    </source>
</reference>
<proteinExistence type="inferred from homology"/>
<organism evidence="7 8">
    <name type="scientific">Aegilops tauschii subsp. strangulata</name>
    <name type="common">Goatgrass</name>
    <dbReference type="NCBI Taxonomy" id="200361"/>
    <lineage>
        <taxon>Eukaryota</taxon>
        <taxon>Viridiplantae</taxon>
        <taxon>Streptophyta</taxon>
        <taxon>Embryophyta</taxon>
        <taxon>Tracheophyta</taxon>
        <taxon>Spermatophyta</taxon>
        <taxon>Magnoliopsida</taxon>
        <taxon>Liliopsida</taxon>
        <taxon>Poales</taxon>
        <taxon>Poaceae</taxon>
        <taxon>BOP clade</taxon>
        <taxon>Pooideae</taxon>
        <taxon>Triticodae</taxon>
        <taxon>Triticeae</taxon>
        <taxon>Triticinae</taxon>
        <taxon>Aegilops</taxon>
    </lineage>
</organism>
<evidence type="ECO:0000256" key="5">
    <source>
        <dbReference type="SAM" id="MobiDB-lite"/>
    </source>
</evidence>
<dbReference type="GO" id="GO:0070899">
    <property type="term" value="P:mitochondrial tRNA wobble uridine modification"/>
    <property type="evidence" value="ECO:0007669"/>
    <property type="project" value="UniProtKB-ARBA"/>
</dbReference>
<feature type="domain" description="tRNA uridine 5-carboxymethylaminomethyl modification enzyme C-terminal subdomain" evidence="6">
    <location>
        <begin position="5"/>
        <end position="62"/>
    </location>
</feature>
<reference evidence="7" key="4">
    <citation type="submission" date="2019-03" db="UniProtKB">
        <authorList>
            <consortium name="EnsemblPlants"/>
        </authorList>
    </citation>
    <scope>IDENTIFICATION</scope>
</reference>
<keyword evidence="8" id="KW-1185">Reference proteome</keyword>
<dbReference type="GO" id="GO:0005739">
    <property type="term" value="C:mitochondrion"/>
    <property type="evidence" value="ECO:0007669"/>
    <property type="project" value="GOC"/>
</dbReference>
<feature type="region of interest" description="Disordered" evidence="5">
    <location>
        <begin position="85"/>
        <end position="109"/>
    </location>
</feature>
<evidence type="ECO:0000256" key="2">
    <source>
        <dbReference type="ARBA" id="ARBA00007653"/>
    </source>
</evidence>
<evidence type="ECO:0000259" key="6">
    <source>
        <dbReference type="SMART" id="SM01228"/>
    </source>
</evidence>
<evidence type="ECO:0000256" key="4">
    <source>
        <dbReference type="ARBA" id="ARBA00022827"/>
    </source>
</evidence>
<dbReference type="GO" id="GO:0030488">
    <property type="term" value="P:tRNA methylation"/>
    <property type="evidence" value="ECO:0007669"/>
    <property type="project" value="TreeGrafter"/>
</dbReference>
<dbReference type="FunFam" id="1.10.150.570:FF:000001">
    <property type="entry name" value="tRNA uridine 5-carboxymethylaminomethyl modification enzyme MnmG"/>
    <property type="match status" value="1"/>
</dbReference>
<feature type="compositionally biased region" description="Low complexity" evidence="5">
    <location>
        <begin position="85"/>
        <end position="94"/>
    </location>
</feature>
<comment type="cofactor">
    <cofactor evidence="1">
        <name>FAD</name>
        <dbReference type="ChEBI" id="CHEBI:57692"/>
    </cofactor>
</comment>
<dbReference type="PANTHER" id="PTHR11806">
    <property type="entry name" value="GLUCOSE INHIBITED DIVISION PROTEIN A"/>
    <property type="match status" value="1"/>
</dbReference>
<dbReference type="PANTHER" id="PTHR11806:SF0">
    <property type="entry name" value="PROTEIN MTO1 HOMOLOG, MITOCHONDRIAL"/>
    <property type="match status" value="1"/>
</dbReference>
<sequence>EKPPLQIINQEHRKLPEDLDYHSMLNLSLEAREKLSKVRPQTLGQAGRIGGVSPADMTVLLISMESTRRAAEYKRQQEMMRSVAAARANANANAKADDSSDEAVHASTA</sequence>
<dbReference type="GO" id="GO:0050660">
    <property type="term" value="F:flavin adenine dinucleotide binding"/>
    <property type="evidence" value="ECO:0007669"/>
    <property type="project" value="InterPro"/>
</dbReference>
<dbReference type="AlphaFoldDB" id="A0A453GSC0"/>
<evidence type="ECO:0000256" key="1">
    <source>
        <dbReference type="ARBA" id="ARBA00001974"/>
    </source>
</evidence>
<dbReference type="Gramene" id="AET3Gv21179500.3">
    <property type="protein sequence ID" value="AET3Gv21179500.3"/>
    <property type="gene ID" value="AET3Gv21179500"/>
</dbReference>
<dbReference type="InterPro" id="IPR026904">
    <property type="entry name" value="MnmG_C"/>
</dbReference>
<dbReference type="InterPro" id="IPR002218">
    <property type="entry name" value="MnmG-rel"/>
</dbReference>
<dbReference type="Gene3D" id="1.10.150.570">
    <property type="entry name" value="GidA associated domain, C-terminal subdomain"/>
    <property type="match status" value="1"/>
</dbReference>
<dbReference type="Pfam" id="PF13932">
    <property type="entry name" value="SAM_GIDA_C"/>
    <property type="match status" value="1"/>
</dbReference>
<evidence type="ECO:0000313" key="7">
    <source>
        <dbReference type="EnsemblPlants" id="AET3Gv21179500.3"/>
    </source>
</evidence>
<dbReference type="SMART" id="SM01228">
    <property type="entry name" value="GIDA_assoc_3"/>
    <property type="match status" value="1"/>
</dbReference>
<evidence type="ECO:0000313" key="8">
    <source>
        <dbReference type="Proteomes" id="UP000015105"/>
    </source>
</evidence>
<keyword evidence="3" id="KW-0285">Flavoprotein</keyword>
<reference evidence="8" key="1">
    <citation type="journal article" date="2014" name="Science">
        <title>Ancient hybridizations among the ancestral genomes of bread wheat.</title>
        <authorList>
            <consortium name="International Wheat Genome Sequencing Consortium,"/>
            <person name="Marcussen T."/>
            <person name="Sandve S.R."/>
            <person name="Heier L."/>
            <person name="Spannagl M."/>
            <person name="Pfeifer M."/>
            <person name="Jakobsen K.S."/>
            <person name="Wulff B.B."/>
            <person name="Steuernagel B."/>
            <person name="Mayer K.F."/>
            <person name="Olsen O.A."/>
        </authorList>
    </citation>
    <scope>NUCLEOTIDE SEQUENCE [LARGE SCALE GENOMIC DNA]</scope>
    <source>
        <strain evidence="8">cv. AL8/78</strain>
    </source>
</reference>
<dbReference type="Proteomes" id="UP000015105">
    <property type="component" value="Chromosome 3D"/>
</dbReference>
<accession>A0A453GSC0</accession>
<feature type="compositionally biased region" description="Basic and acidic residues" evidence="5">
    <location>
        <begin position="95"/>
        <end position="109"/>
    </location>
</feature>
<comment type="similarity">
    <text evidence="2">Belongs to the MnmG family.</text>
</comment>
<evidence type="ECO:0000256" key="3">
    <source>
        <dbReference type="ARBA" id="ARBA00022630"/>
    </source>
</evidence>
<name>A0A453GSC0_AEGTS</name>
<reference evidence="7" key="3">
    <citation type="journal article" date="2017" name="Nature">
        <title>Genome sequence of the progenitor of the wheat D genome Aegilops tauschii.</title>
        <authorList>
            <person name="Luo M.C."/>
            <person name="Gu Y.Q."/>
            <person name="Puiu D."/>
            <person name="Wang H."/>
            <person name="Twardziok S.O."/>
            <person name="Deal K.R."/>
            <person name="Huo N."/>
            <person name="Zhu T."/>
            <person name="Wang L."/>
            <person name="Wang Y."/>
            <person name="McGuire P.E."/>
            <person name="Liu S."/>
            <person name="Long H."/>
            <person name="Ramasamy R.K."/>
            <person name="Rodriguez J.C."/>
            <person name="Van S.L."/>
            <person name="Yuan L."/>
            <person name="Wang Z."/>
            <person name="Xia Z."/>
            <person name="Xiao L."/>
            <person name="Anderson O.D."/>
            <person name="Ouyang S."/>
            <person name="Liang Y."/>
            <person name="Zimin A.V."/>
            <person name="Pertea G."/>
            <person name="Qi P."/>
            <person name="Bennetzen J.L."/>
            <person name="Dai X."/>
            <person name="Dawson M.W."/>
            <person name="Muller H.G."/>
            <person name="Kugler K."/>
            <person name="Rivarola-Duarte L."/>
            <person name="Spannagl M."/>
            <person name="Mayer K.F.X."/>
            <person name="Lu F.H."/>
            <person name="Bevan M.W."/>
            <person name="Leroy P."/>
            <person name="Li P."/>
            <person name="You F.M."/>
            <person name="Sun Q."/>
            <person name="Liu Z."/>
            <person name="Lyons E."/>
            <person name="Wicker T."/>
            <person name="Salzberg S.L."/>
            <person name="Devos K.M."/>
            <person name="Dvorak J."/>
        </authorList>
    </citation>
    <scope>NUCLEOTIDE SEQUENCE [LARGE SCALE GENOMIC DNA]</scope>
    <source>
        <strain evidence="7">cv. AL8/78</strain>
    </source>
</reference>
<dbReference type="InterPro" id="IPR047001">
    <property type="entry name" value="MnmG_C_subdom"/>
</dbReference>
<keyword evidence="4" id="KW-0274">FAD</keyword>
<dbReference type="EnsemblPlants" id="AET3Gv21179500.3">
    <property type="protein sequence ID" value="AET3Gv21179500.3"/>
    <property type="gene ID" value="AET3Gv21179500"/>
</dbReference>